<evidence type="ECO:0000313" key="4">
    <source>
        <dbReference type="WBParaSite" id="SBAD_0000762301-mRNA-1"/>
    </source>
</evidence>
<reference evidence="2 3" key="2">
    <citation type="submission" date="2018-11" db="EMBL/GenBank/DDBJ databases">
        <authorList>
            <consortium name="Pathogen Informatics"/>
        </authorList>
    </citation>
    <scope>NUCLEOTIDE SEQUENCE [LARGE SCALE GENOMIC DNA]</scope>
</reference>
<keyword evidence="3" id="KW-1185">Reference proteome</keyword>
<evidence type="ECO:0000313" key="2">
    <source>
        <dbReference type="EMBL" id="VDP12783.1"/>
    </source>
</evidence>
<dbReference type="OrthoDB" id="5858554at2759"/>
<evidence type="ECO:0000313" key="3">
    <source>
        <dbReference type="Proteomes" id="UP000270296"/>
    </source>
</evidence>
<feature type="region of interest" description="Disordered" evidence="1">
    <location>
        <begin position="26"/>
        <end position="53"/>
    </location>
</feature>
<dbReference type="Proteomes" id="UP000270296">
    <property type="component" value="Unassembled WGS sequence"/>
</dbReference>
<accession>A0A183IUQ2</accession>
<proteinExistence type="predicted"/>
<dbReference type="WBParaSite" id="SBAD_0000762301-mRNA-1">
    <property type="protein sequence ID" value="SBAD_0000762301-mRNA-1"/>
    <property type="gene ID" value="SBAD_0000762301"/>
</dbReference>
<feature type="region of interest" description="Disordered" evidence="1">
    <location>
        <begin position="87"/>
        <end position="118"/>
    </location>
</feature>
<evidence type="ECO:0000256" key="1">
    <source>
        <dbReference type="SAM" id="MobiDB-lite"/>
    </source>
</evidence>
<name>A0A183IUQ2_9BILA</name>
<gene>
    <name evidence="2" type="ORF">SBAD_LOCUS7350</name>
</gene>
<sequence length="118" mass="13009">MLKRWRLTVHPYENDSRLTVVTKIPCEEENTSDRSPEPVTPDPIAASSGSTMASSLERSLELAAIHSDGLSDKERRVRQVKNTIWGQRKSFNGTSSTSFPVVTETSSGTDSEEQTAIV</sequence>
<organism evidence="4">
    <name type="scientific">Soboliphyme baturini</name>
    <dbReference type="NCBI Taxonomy" id="241478"/>
    <lineage>
        <taxon>Eukaryota</taxon>
        <taxon>Metazoa</taxon>
        <taxon>Ecdysozoa</taxon>
        <taxon>Nematoda</taxon>
        <taxon>Enoplea</taxon>
        <taxon>Dorylaimia</taxon>
        <taxon>Dioctophymatida</taxon>
        <taxon>Dioctophymatoidea</taxon>
        <taxon>Soboliphymatidae</taxon>
        <taxon>Soboliphyme</taxon>
    </lineage>
</organism>
<feature type="compositionally biased region" description="Polar residues" evidence="1">
    <location>
        <begin position="87"/>
        <end position="109"/>
    </location>
</feature>
<protein>
    <submittedName>
        <fullName evidence="2 4">Uncharacterized protein</fullName>
    </submittedName>
</protein>
<dbReference type="AlphaFoldDB" id="A0A183IUQ2"/>
<dbReference type="EMBL" id="UZAM01010548">
    <property type="protein sequence ID" value="VDP12783.1"/>
    <property type="molecule type" value="Genomic_DNA"/>
</dbReference>
<reference evidence="4" key="1">
    <citation type="submission" date="2016-06" db="UniProtKB">
        <authorList>
            <consortium name="WormBaseParasite"/>
        </authorList>
    </citation>
    <scope>IDENTIFICATION</scope>
</reference>